<dbReference type="InterPro" id="IPR050331">
    <property type="entry name" value="Zinc_finger"/>
</dbReference>
<keyword evidence="8" id="KW-0539">Nucleus</keyword>
<evidence type="ECO:0000313" key="13">
    <source>
        <dbReference type="EMBL" id="OXA63612.1"/>
    </source>
</evidence>
<dbReference type="SMART" id="SM00485">
    <property type="entry name" value="XPGN"/>
    <property type="match status" value="1"/>
</dbReference>
<feature type="domain" description="C2H2-type" evidence="11">
    <location>
        <begin position="377"/>
        <end position="404"/>
    </location>
</feature>
<dbReference type="SMART" id="SM00484">
    <property type="entry name" value="XPGI"/>
    <property type="match status" value="1"/>
</dbReference>
<dbReference type="InterPro" id="IPR036279">
    <property type="entry name" value="5-3_exonuclease_C_sf"/>
</dbReference>
<organism evidence="13 14">
    <name type="scientific">Folsomia candida</name>
    <name type="common">Springtail</name>
    <dbReference type="NCBI Taxonomy" id="158441"/>
    <lineage>
        <taxon>Eukaryota</taxon>
        <taxon>Metazoa</taxon>
        <taxon>Ecdysozoa</taxon>
        <taxon>Arthropoda</taxon>
        <taxon>Hexapoda</taxon>
        <taxon>Collembola</taxon>
        <taxon>Entomobryomorpha</taxon>
        <taxon>Isotomoidea</taxon>
        <taxon>Isotomidae</taxon>
        <taxon>Proisotominae</taxon>
        <taxon>Folsomia</taxon>
    </lineage>
</organism>
<dbReference type="SUPFAM" id="SSF57667">
    <property type="entry name" value="beta-beta-alpha zinc fingers"/>
    <property type="match status" value="4"/>
</dbReference>
<evidence type="ECO:0000259" key="11">
    <source>
        <dbReference type="PROSITE" id="PS50157"/>
    </source>
</evidence>
<dbReference type="FunFam" id="3.30.160.60:FF:000005">
    <property type="entry name" value="Zinc finger protein 14 homolog"/>
    <property type="match status" value="1"/>
</dbReference>
<accession>A0A226F1H1</accession>
<evidence type="ECO:0000256" key="9">
    <source>
        <dbReference type="PROSITE-ProRule" id="PRU00042"/>
    </source>
</evidence>
<feature type="domain" description="C2H2-type" evidence="11">
    <location>
        <begin position="490"/>
        <end position="518"/>
    </location>
</feature>
<dbReference type="InterPro" id="IPR013087">
    <property type="entry name" value="Znf_C2H2_type"/>
</dbReference>
<dbReference type="EMBL" id="LNIX01000001">
    <property type="protein sequence ID" value="OXA63612.1"/>
    <property type="molecule type" value="Genomic_DNA"/>
</dbReference>
<evidence type="ECO:0000256" key="7">
    <source>
        <dbReference type="ARBA" id="ARBA00022833"/>
    </source>
</evidence>
<dbReference type="SUPFAM" id="SSF47807">
    <property type="entry name" value="5' to 3' exonuclease, C-terminal subdomain"/>
    <property type="match status" value="1"/>
</dbReference>
<dbReference type="Gene3D" id="1.10.245.10">
    <property type="entry name" value="SWIB/MDM2 domain"/>
    <property type="match status" value="1"/>
</dbReference>
<dbReference type="InterPro" id="IPR003121">
    <property type="entry name" value="SWIB_MDM2_domain"/>
</dbReference>
<dbReference type="Pfam" id="PF00867">
    <property type="entry name" value="XPG_I"/>
    <property type="match status" value="1"/>
</dbReference>
<evidence type="ECO:0000259" key="12">
    <source>
        <dbReference type="PROSITE" id="PS51925"/>
    </source>
</evidence>
<dbReference type="GO" id="GO:0005634">
    <property type="term" value="C:nucleus"/>
    <property type="evidence" value="ECO:0007669"/>
    <property type="project" value="UniProtKB-SubCell"/>
</dbReference>
<keyword evidence="7" id="KW-0862">Zinc</keyword>
<dbReference type="PROSITE" id="PS50157">
    <property type="entry name" value="ZINC_FINGER_C2H2_2"/>
    <property type="match status" value="6"/>
</dbReference>
<evidence type="ECO:0000256" key="1">
    <source>
        <dbReference type="ARBA" id="ARBA00004123"/>
    </source>
</evidence>
<dbReference type="CDD" id="cd10567">
    <property type="entry name" value="SWIB-MDM2_like"/>
    <property type="match status" value="1"/>
</dbReference>
<dbReference type="GO" id="GO:0003677">
    <property type="term" value="F:DNA binding"/>
    <property type="evidence" value="ECO:0007669"/>
    <property type="project" value="UniProtKB-KW"/>
</dbReference>
<dbReference type="OrthoDB" id="3437960at2759"/>
<keyword evidence="3" id="KW-0479">Metal-binding</keyword>
<dbReference type="InterPro" id="IPR006086">
    <property type="entry name" value="XPG-I_dom"/>
</dbReference>
<keyword evidence="2" id="KW-0540">Nuclease</keyword>
<evidence type="ECO:0000256" key="2">
    <source>
        <dbReference type="ARBA" id="ARBA00022722"/>
    </source>
</evidence>
<dbReference type="FunFam" id="3.30.160.60:FF:000100">
    <property type="entry name" value="Zinc finger 45-like"/>
    <property type="match status" value="1"/>
</dbReference>
<sequence length="684" mass="76831">MGVPGAFPHLKMRKRRVHISNFKGAAIAIDIMGYVVKGHYRVLKSAGLADDNTLPESTAGIISSVEDIVRTIVDAGCTVYLVADGKKLPKKAKEHLARAAQRENDIVKADYCFRLGRKDEAKKYLARSTVISPAVVDGLKGIAQKFPNKCFYFGALFEADSQLGYLAQRNLVDIVISHDSDMLLFGCSKVLFSMNSKGWGNYYKTSDIPTALGWEEYHHEKFVKMMILAKCDYVKNIPGIGIAKAQKIIEATLDLSTKSILATVVKLFPESVIPAEYAKDFDEAYLTYLYSAVVNPIKMESTRINTPPPTLSDDYLRFAGRFHNKVDTTDIVLGNIYLNKGTPSPHEKKQVMEFHVEEGEGPCPDEDDQEEEHPKEYPCLDCDKIFFSLSKFVRHAVVHTKKRHFSCELCLRSFAFEASLVPHMRIHEDARKFKCGVCGNAFNQQVFLDNHVAAIHGEARPFQCDECEKSFKTNAGLFLHIGTHSEQRPHQCDECDLSFKRTGQLQQHIKSIHTKDKTYVCDVCKKAFSDPSALRNHKATHSDARPFKCTICPNKTYKTNNGLWIHMRNSHPGHVNKSKGNATKRPTTAKNPMVSPKKTKNVLTPSADTNKIVTLSPQLAKLLGQKMMTRDDIVKSFVQMIEAQHLYDPHNPLYAIGNPDIVNILGVQRFRISGLSALLQNHFN</sequence>
<dbReference type="GO" id="GO:1990904">
    <property type="term" value="C:ribonucleoprotein complex"/>
    <property type="evidence" value="ECO:0007669"/>
    <property type="project" value="UniProtKB-KW"/>
</dbReference>
<evidence type="ECO:0000256" key="6">
    <source>
        <dbReference type="ARBA" id="ARBA00022801"/>
    </source>
</evidence>
<comment type="subcellular location">
    <subcellularLocation>
        <location evidence="1">Nucleus</location>
    </subcellularLocation>
</comment>
<dbReference type="Pfam" id="PF00096">
    <property type="entry name" value="zf-C2H2"/>
    <property type="match status" value="4"/>
</dbReference>
<dbReference type="SUPFAM" id="SSF47592">
    <property type="entry name" value="SWIB/MDM2 domain"/>
    <property type="match status" value="1"/>
</dbReference>
<proteinExistence type="predicted"/>
<dbReference type="GO" id="GO:0016787">
    <property type="term" value="F:hydrolase activity"/>
    <property type="evidence" value="ECO:0007669"/>
    <property type="project" value="UniProtKB-KW"/>
</dbReference>
<dbReference type="Proteomes" id="UP000198287">
    <property type="component" value="Unassembled WGS sequence"/>
</dbReference>
<dbReference type="GO" id="GO:0008270">
    <property type="term" value="F:zinc ion binding"/>
    <property type="evidence" value="ECO:0007669"/>
    <property type="project" value="UniProtKB-KW"/>
</dbReference>
<dbReference type="InterPro" id="IPR036885">
    <property type="entry name" value="SWIB_MDM2_dom_sf"/>
</dbReference>
<name>A0A226F1H1_FOLCA</name>
<dbReference type="PROSITE" id="PS00028">
    <property type="entry name" value="ZINC_FINGER_C2H2_1"/>
    <property type="match status" value="6"/>
</dbReference>
<dbReference type="GO" id="GO:0010468">
    <property type="term" value="P:regulation of gene expression"/>
    <property type="evidence" value="ECO:0007669"/>
    <property type="project" value="TreeGrafter"/>
</dbReference>
<feature type="domain" description="C2H2-type" evidence="11">
    <location>
        <begin position="433"/>
        <end position="461"/>
    </location>
</feature>
<feature type="domain" description="C2H2-type" evidence="11">
    <location>
        <begin position="519"/>
        <end position="546"/>
    </location>
</feature>
<keyword evidence="14" id="KW-1185">Reference proteome</keyword>
<evidence type="ECO:0000256" key="10">
    <source>
        <dbReference type="SAM" id="MobiDB-lite"/>
    </source>
</evidence>
<feature type="domain" description="C2H2-type" evidence="11">
    <location>
        <begin position="462"/>
        <end position="489"/>
    </location>
</feature>
<dbReference type="GO" id="GO:0004518">
    <property type="term" value="F:nuclease activity"/>
    <property type="evidence" value="ECO:0007669"/>
    <property type="project" value="UniProtKB-KW"/>
</dbReference>
<feature type="domain" description="DM2" evidence="12">
    <location>
        <begin position="608"/>
        <end position="684"/>
    </location>
</feature>
<evidence type="ECO:0000313" key="14">
    <source>
        <dbReference type="Proteomes" id="UP000198287"/>
    </source>
</evidence>
<dbReference type="InterPro" id="IPR006085">
    <property type="entry name" value="XPG_DNA_repair_N"/>
</dbReference>
<gene>
    <name evidence="13" type="ORF">Fcan01_02447</name>
</gene>
<dbReference type="Gene3D" id="1.10.150.20">
    <property type="entry name" value="5' to 3' exonuclease, C-terminal subdomain"/>
    <property type="match status" value="1"/>
</dbReference>
<dbReference type="Gene3D" id="3.30.160.60">
    <property type="entry name" value="Classic Zinc Finger"/>
    <property type="match status" value="6"/>
</dbReference>
<feature type="compositionally biased region" description="Polar residues" evidence="10">
    <location>
        <begin position="578"/>
        <end position="590"/>
    </location>
</feature>
<dbReference type="Pfam" id="PF02201">
    <property type="entry name" value="SWIB"/>
    <property type="match status" value="1"/>
</dbReference>
<dbReference type="PANTHER" id="PTHR16515">
    <property type="entry name" value="PR DOMAIN ZINC FINGER PROTEIN"/>
    <property type="match status" value="1"/>
</dbReference>
<dbReference type="InterPro" id="IPR036236">
    <property type="entry name" value="Znf_C2H2_sf"/>
</dbReference>
<keyword evidence="4" id="KW-0677">Repeat</keyword>
<dbReference type="AlphaFoldDB" id="A0A226F1H1"/>
<dbReference type="SMART" id="SM00355">
    <property type="entry name" value="ZnF_C2H2"/>
    <property type="match status" value="7"/>
</dbReference>
<dbReference type="InterPro" id="IPR006084">
    <property type="entry name" value="XPG/Rad2"/>
</dbReference>
<dbReference type="SUPFAM" id="SSF88723">
    <property type="entry name" value="PIN domain-like"/>
    <property type="match status" value="1"/>
</dbReference>
<evidence type="ECO:0000256" key="4">
    <source>
        <dbReference type="ARBA" id="ARBA00022737"/>
    </source>
</evidence>
<keyword evidence="13" id="KW-0687">Ribonucleoprotein</keyword>
<keyword evidence="5 9" id="KW-0863">Zinc-finger</keyword>
<dbReference type="Gene3D" id="3.40.50.1010">
    <property type="entry name" value="5'-nuclease"/>
    <property type="match status" value="1"/>
</dbReference>
<dbReference type="PANTHER" id="PTHR16515:SF66">
    <property type="entry name" value="C2H2-TYPE DOMAIN-CONTAINING PROTEIN"/>
    <property type="match status" value="1"/>
</dbReference>
<comment type="caution">
    <text evidence="13">The sequence shown here is derived from an EMBL/GenBank/DDBJ whole genome shotgun (WGS) entry which is preliminary data.</text>
</comment>
<reference evidence="13 14" key="1">
    <citation type="submission" date="2015-12" db="EMBL/GenBank/DDBJ databases">
        <title>The genome of Folsomia candida.</title>
        <authorList>
            <person name="Faddeeva A."/>
            <person name="Derks M.F."/>
            <person name="Anvar Y."/>
            <person name="Smit S."/>
            <person name="Van Straalen N."/>
            <person name="Roelofs D."/>
        </authorList>
    </citation>
    <scope>NUCLEOTIDE SEQUENCE [LARGE SCALE GENOMIC DNA]</scope>
    <source>
        <strain evidence="13 14">VU population</strain>
        <tissue evidence="13">Whole body</tissue>
    </source>
</reference>
<feature type="region of interest" description="Disordered" evidence="10">
    <location>
        <begin position="571"/>
        <end position="600"/>
    </location>
</feature>
<dbReference type="PROSITE" id="PS51925">
    <property type="entry name" value="SWIB_MDM2"/>
    <property type="match status" value="1"/>
</dbReference>
<evidence type="ECO:0000256" key="8">
    <source>
        <dbReference type="ARBA" id="ARBA00023242"/>
    </source>
</evidence>
<evidence type="ECO:0000256" key="5">
    <source>
        <dbReference type="ARBA" id="ARBA00022771"/>
    </source>
</evidence>
<protein>
    <submittedName>
        <fullName evidence="13">Zinc finger protein interacting with ribonucleoprotein K</fullName>
    </submittedName>
</protein>
<dbReference type="InterPro" id="IPR029060">
    <property type="entry name" value="PIN-like_dom_sf"/>
</dbReference>
<feature type="domain" description="C2H2-type" evidence="11">
    <location>
        <begin position="405"/>
        <end position="432"/>
    </location>
</feature>
<keyword evidence="6" id="KW-0378">Hydrolase</keyword>
<dbReference type="PRINTS" id="PR00853">
    <property type="entry name" value="XPGRADSUPER"/>
</dbReference>
<evidence type="ECO:0000256" key="3">
    <source>
        <dbReference type="ARBA" id="ARBA00022723"/>
    </source>
</evidence>